<dbReference type="PANTHER" id="PTHR47027">
    <property type="entry name" value="REVERSE TRANSCRIPTASE DOMAIN-CONTAINING PROTEIN"/>
    <property type="match status" value="1"/>
</dbReference>
<dbReference type="AlphaFoldDB" id="A0A9Q1G4C0"/>
<evidence type="ECO:0000313" key="2">
    <source>
        <dbReference type="Proteomes" id="UP001152622"/>
    </source>
</evidence>
<dbReference type="Proteomes" id="UP001152622">
    <property type="component" value="Chromosome 2"/>
</dbReference>
<organism evidence="1 2">
    <name type="scientific">Synaphobranchus kaupii</name>
    <name type="common">Kaup's arrowtooth eel</name>
    <dbReference type="NCBI Taxonomy" id="118154"/>
    <lineage>
        <taxon>Eukaryota</taxon>
        <taxon>Metazoa</taxon>
        <taxon>Chordata</taxon>
        <taxon>Craniata</taxon>
        <taxon>Vertebrata</taxon>
        <taxon>Euteleostomi</taxon>
        <taxon>Actinopterygii</taxon>
        <taxon>Neopterygii</taxon>
        <taxon>Teleostei</taxon>
        <taxon>Anguilliformes</taxon>
        <taxon>Synaphobranchidae</taxon>
        <taxon>Synaphobranchus</taxon>
    </lineage>
</organism>
<proteinExistence type="predicted"/>
<dbReference type="EMBL" id="JAINUF010000002">
    <property type="protein sequence ID" value="KAJ8375244.1"/>
    <property type="molecule type" value="Genomic_DNA"/>
</dbReference>
<keyword evidence="2" id="KW-1185">Reference proteome</keyword>
<comment type="caution">
    <text evidence="1">The sequence shown here is derived from an EMBL/GenBank/DDBJ whole genome shotgun (WGS) entry which is preliminary data.</text>
</comment>
<name>A0A9Q1G4C0_SYNKA</name>
<sequence length="287" mass="33085">MDGDKDRPEHHTAFVANELKPLNIDVAALSETRFPDEGQLCEENAGYSFFWKDLLNHDAQIDPNALDELEQHPVRHELAEPPTLEEVVKALKSLKNAYSRLGLTLNINKTEVLFQHERGYPSPTDSLPAIQVNAVRHGNVTYRKQTRQLETYHQRCLRQILCIKWQDKVTNATVLKRASTSLESTIPLHRLRWVGHIYRMSDSRLQKQLYYSQLSHSTRPVGALKKQHTDLLKHSLQKCGINPNAWNQLAADRQLWRSTVRTGVQHFENTRLAEEAVHREQRKAAAQ</sequence>
<accession>A0A9Q1G4C0</accession>
<dbReference type="OrthoDB" id="8909951at2759"/>
<evidence type="ECO:0000313" key="1">
    <source>
        <dbReference type="EMBL" id="KAJ8375244.1"/>
    </source>
</evidence>
<reference evidence="1" key="1">
    <citation type="journal article" date="2023" name="Science">
        <title>Genome structures resolve the early diversification of teleost fishes.</title>
        <authorList>
            <person name="Parey E."/>
            <person name="Louis A."/>
            <person name="Montfort J."/>
            <person name="Bouchez O."/>
            <person name="Roques C."/>
            <person name="Iampietro C."/>
            <person name="Lluch J."/>
            <person name="Castinel A."/>
            <person name="Donnadieu C."/>
            <person name="Desvignes T."/>
            <person name="Floi Bucao C."/>
            <person name="Jouanno E."/>
            <person name="Wen M."/>
            <person name="Mejri S."/>
            <person name="Dirks R."/>
            <person name="Jansen H."/>
            <person name="Henkel C."/>
            <person name="Chen W.J."/>
            <person name="Zahm M."/>
            <person name="Cabau C."/>
            <person name="Klopp C."/>
            <person name="Thompson A.W."/>
            <person name="Robinson-Rechavi M."/>
            <person name="Braasch I."/>
            <person name="Lecointre G."/>
            <person name="Bobe J."/>
            <person name="Postlethwait J.H."/>
            <person name="Berthelot C."/>
            <person name="Roest Crollius H."/>
            <person name="Guiguen Y."/>
        </authorList>
    </citation>
    <scope>NUCLEOTIDE SEQUENCE</scope>
    <source>
        <strain evidence="1">WJC10195</strain>
    </source>
</reference>
<protein>
    <submittedName>
        <fullName evidence="1">Uncharacterized protein</fullName>
    </submittedName>
</protein>
<dbReference type="PANTHER" id="PTHR47027:SF20">
    <property type="entry name" value="REVERSE TRANSCRIPTASE-LIKE PROTEIN WITH RNA-DIRECTED DNA POLYMERASE DOMAIN"/>
    <property type="match status" value="1"/>
</dbReference>
<gene>
    <name evidence="1" type="ORF">SKAU_G00058240</name>
</gene>